<dbReference type="GO" id="GO:0000156">
    <property type="term" value="F:phosphorelay response regulator activity"/>
    <property type="evidence" value="ECO:0007669"/>
    <property type="project" value="TreeGrafter"/>
</dbReference>
<evidence type="ECO:0000256" key="5">
    <source>
        <dbReference type="PROSITE-ProRule" id="PRU01091"/>
    </source>
</evidence>
<accession>A0A512HSW6</accession>
<organism evidence="8 9">
    <name type="scientific">Aeromicrobium flavum</name>
    <dbReference type="NCBI Taxonomy" id="416568"/>
    <lineage>
        <taxon>Bacteria</taxon>
        <taxon>Bacillati</taxon>
        <taxon>Actinomycetota</taxon>
        <taxon>Actinomycetes</taxon>
        <taxon>Propionibacteriales</taxon>
        <taxon>Nocardioidaceae</taxon>
        <taxon>Aeromicrobium</taxon>
    </lineage>
</organism>
<evidence type="ECO:0000256" key="3">
    <source>
        <dbReference type="ARBA" id="ARBA00023125"/>
    </source>
</evidence>
<dbReference type="Pfam" id="PF00072">
    <property type="entry name" value="Response_reg"/>
    <property type="match status" value="1"/>
</dbReference>
<dbReference type="PROSITE" id="PS50110">
    <property type="entry name" value="RESPONSE_REGULATORY"/>
    <property type="match status" value="1"/>
</dbReference>
<dbReference type="InterPro" id="IPR001867">
    <property type="entry name" value="OmpR/PhoB-type_DNA-bd"/>
</dbReference>
<dbReference type="OrthoDB" id="5511894at2"/>
<proteinExistence type="predicted"/>
<dbReference type="GO" id="GO:0005829">
    <property type="term" value="C:cytosol"/>
    <property type="evidence" value="ECO:0007669"/>
    <property type="project" value="TreeGrafter"/>
</dbReference>
<dbReference type="PANTHER" id="PTHR48111:SF40">
    <property type="entry name" value="PHOSPHATE REGULON TRANSCRIPTIONAL REGULATORY PROTEIN PHOB"/>
    <property type="match status" value="1"/>
</dbReference>
<dbReference type="SMART" id="SM00862">
    <property type="entry name" value="Trans_reg_C"/>
    <property type="match status" value="1"/>
</dbReference>
<evidence type="ECO:0000313" key="8">
    <source>
        <dbReference type="EMBL" id="GEO88551.1"/>
    </source>
</evidence>
<keyword evidence="1 4" id="KW-0597">Phosphoprotein</keyword>
<evidence type="ECO:0000259" key="6">
    <source>
        <dbReference type="PROSITE" id="PS50110"/>
    </source>
</evidence>
<dbReference type="Gene3D" id="3.40.50.2300">
    <property type="match status" value="1"/>
</dbReference>
<dbReference type="Gene3D" id="1.10.10.10">
    <property type="entry name" value="Winged helix-like DNA-binding domain superfamily/Winged helix DNA-binding domain"/>
    <property type="match status" value="1"/>
</dbReference>
<evidence type="ECO:0000256" key="2">
    <source>
        <dbReference type="ARBA" id="ARBA00023012"/>
    </source>
</evidence>
<reference evidence="8 9" key="1">
    <citation type="submission" date="2019-07" db="EMBL/GenBank/DDBJ databases">
        <title>Whole genome shotgun sequence of Aeromicrobium flavum NBRC 107625.</title>
        <authorList>
            <person name="Hosoyama A."/>
            <person name="Uohara A."/>
            <person name="Ohji S."/>
            <person name="Ichikawa N."/>
        </authorList>
    </citation>
    <scope>NUCLEOTIDE SEQUENCE [LARGE SCALE GENOMIC DNA]</scope>
    <source>
        <strain evidence="8 9">NBRC 107625</strain>
    </source>
</reference>
<feature type="DNA-binding region" description="OmpR/PhoB-type" evidence="5">
    <location>
        <begin position="131"/>
        <end position="229"/>
    </location>
</feature>
<keyword evidence="2" id="KW-0902">Two-component regulatory system</keyword>
<protein>
    <submittedName>
        <fullName evidence="8">DNA-binding response regulator</fullName>
    </submittedName>
</protein>
<evidence type="ECO:0000259" key="7">
    <source>
        <dbReference type="PROSITE" id="PS51755"/>
    </source>
</evidence>
<dbReference type="GO" id="GO:0032993">
    <property type="term" value="C:protein-DNA complex"/>
    <property type="evidence" value="ECO:0007669"/>
    <property type="project" value="TreeGrafter"/>
</dbReference>
<evidence type="ECO:0000313" key="9">
    <source>
        <dbReference type="Proteomes" id="UP000321769"/>
    </source>
</evidence>
<feature type="domain" description="OmpR/PhoB-type" evidence="7">
    <location>
        <begin position="131"/>
        <end position="229"/>
    </location>
</feature>
<dbReference type="PROSITE" id="PS51755">
    <property type="entry name" value="OMPR_PHOB"/>
    <property type="match status" value="1"/>
</dbReference>
<sequence length="233" mass="25080">MTTHVLVVEDDDKIAPPLVRTLEREGYVVEWVSEGLAAVERIASGPLDLVLLDLGLPDIDGLDVCRRAREGGYQGGIIILTARDGELDRVVGLDVGADDYLAKPFGLAELLARARALLRRSAPVEAAAPLAAAPATSGLRVDVAARRIWVDDAEVAVTSKEFDVLVLLDEVRGAVVTRERLTSEVWDENWFGSTKMVDAAVGRLRQKLEDAGAPVHIANVRGVGFRLEDQPGA</sequence>
<dbReference type="PANTHER" id="PTHR48111">
    <property type="entry name" value="REGULATOR OF RPOS"/>
    <property type="match status" value="1"/>
</dbReference>
<dbReference type="InterPro" id="IPR001789">
    <property type="entry name" value="Sig_transdc_resp-reg_receiver"/>
</dbReference>
<gene>
    <name evidence="8" type="ORF">AFL01nite_08780</name>
</gene>
<dbReference type="InterPro" id="IPR016032">
    <property type="entry name" value="Sig_transdc_resp-reg_C-effctor"/>
</dbReference>
<dbReference type="Pfam" id="PF00486">
    <property type="entry name" value="Trans_reg_C"/>
    <property type="match status" value="1"/>
</dbReference>
<dbReference type="AlphaFoldDB" id="A0A512HSW6"/>
<keyword evidence="3 5" id="KW-0238">DNA-binding</keyword>
<dbReference type="EMBL" id="BJZQ01000002">
    <property type="protein sequence ID" value="GEO88551.1"/>
    <property type="molecule type" value="Genomic_DNA"/>
</dbReference>
<keyword evidence="9" id="KW-1185">Reference proteome</keyword>
<dbReference type="SUPFAM" id="SSF52172">
    <property type="entry name" value="CheY-like"/>
    <property type="match status" value="1"/>
</dbReference>
<dbReference type="SUPFAM" id="SSF46894">
    <property type="entry name" value="C-terminal effector domain of the bipartite response regulators"/>
    <property type="match status" value="1"/>
</dbReference>
<dbReference type="InterPro" id="IPR011006">
    <property type="entry name" value="CheY-like_superfamily"/>
</dbReference>
<dbReference type="CDD" id="cd00383">
    <property type="entry name" value="trans_reg_C"/>
    <property type="match status" value="1"/>
</dbReference>
<feature type="modified residue" description="4-aspartylphosphate" evidence="4">
    <location>
        <position position="53"/>
    </location>
</feature>
<dbReference type="InterPro" id="IPR039420">
    <property type="entry name" value="WalR-like"/>
</dbReference>
<dbReference type="GO" id="GO:0000976">
    <property type="term" value="F:transcription cis-regulatory region binding"/>
    <property type="evidence" value="ECO:0007669"/>
    <property type="project" value="TreeGrafter"/>
</dbReference>
<dbReference type="Gene3D" id="6.10.250.690">
    <property type="match status" value="1"/>
</dbReference>
<feature type="domain" description="Response regulatory" evidence="6">
    <location>
        <begin position="4"/>
        <end position="118"/>
    </location>
</feature>
<evidence type="ECO:0000256" key="1">
    <source>
        <dbReference type="ARBA" id="ARBA00022553"/>
    </source>
</evidence>
<dbReference type="GO" id="GO:0006355">
    <property type="term" value="P:regulation of DNA-templated transcription"/>
    <property type="evidence" value="ECO:0007669"/>
    <property type="project" value="InterPro"/>
</dbReference>
<name>A0A512HSW6_9ACTN</name>
<comment type="caution">
    <text evidence="8">The sequence shown here is derived from an EMBL/GenBank/DDBJ whole genome shotgun (WGS) entry which is preliminary data.</text>
</comment>
<dbReference type="SMART" id="SM00448">
    <property type="entry name" value="REC"/>
    <property type="match status" value="1"/>
</dbReference>
<dbReference type="RefSeq" id="WP_146825934.1">
    <property type="nucleotide sequence ID" value="NZ_BAAAYQ010000001.1"/>
</dbReference>
<evidence type="ECO:0000256" key="4">
    <source>
        <dbReference type="PROSITE-ProRule" id="PRU00169"/>
    </source>
</evidence>
<dbReference type="InterPro" id="IPR036388">
    <property type="entry name" value="WH-like_DNA-bd_sf"/>
</dbReference>
<dbReference type="Proteomes" id="UP000321769">
    <property type="component" value="Unassembled WGS sequence"/>
</dbReference>